<evidence type="ECO:0000313" key="3">
    <source>
        <dbReference type="Proteomes" id="UP001498476"/>
    </source>
</evidence>
<reference evidence="2 3" key="1">
    <citation type="journal article" date="2025" name="Microbiol. Resour. Announc.">
        <title>Draft genome sequences for Neonectria magnoliae and Neonectria punicea, canker pathogens of Liriodendron tulipifera and Acer saccharum in West Virginia.</title>
        <authorList>
            <person name="Petronek H.M."/>
            <person name="Kasson M.T."/>
            <person name="Metheny A.M."/>
            <person name="Stauder C.M."/>
            <person name="Lovett B."/>
            <person name="Lynch S.C."/>
            <person name="Garnas J.R."/>
            <person name="Kasson L.R."/>
            <person name="Stajich J.E."/>
        </authorList>
    </citation>
    <scope>NUCLEOTIDE SEQUENCE [LARGE SCALE GENOMIC DNA]</scope>
    <source>
        <strain evidence="2 3">NRRL 64653</strain>
    </source>
</reference>
<feature type="region of interest" description="Disordered" evidence="1">
    <location>
        <begin position="76"/>
        <end position="113"/>
    </location>
</feature>
<protein>
    <submittedName>
        <fullName evidence="2">Uncharacterized protein</fullName>
    </submittedName>
</protein>
<organism evidence="2 3">
    <name type="scientific">Neonectria punicea</name>
    <dbReference type="NCBI Taxonomy" id="979145"/>
    <lineage>
        <taxon>Eukaryota</taxon>
        <taxon>Fungi</taxon>
        <taxon>Dikarya</taxon>
        <taxon>Ascomycota</taxon>
        <taxon>Pezizomycotina</taxon>
        <taxon>Sordariomycetes</taxon>
        <taxon>Hypocreomycetidae</taxon>
        <taxon>Hypocreales</taxon>
        <taxon>Nectriaceae</taxon>
        <taxon>Neonectria</taxon>
    </lineage>
</organism>
<comment type="caution">
    <text evidence="2">The sequence shown here is derived from an EMBL/GenBank/DDBJ whole genome shotgun (WGS) entry which is preliminary data.</text>
</comment>
<dbReference type="EMBL" id="JAZAVJ010000119">
    <property type="protein sequence ID" value="KAK7413759.1"/>
    <property type="molecule type" value="Genomic_DNA"/>
</dbReference>
<gene>
    <name evidence="2" type="ORF">QQX98_007326</name>
</gene>
<feature type="compositionally biased region" description="Basic and acidic residues" evidence="1">
    <location>
        <begin position="94"/>
        <end position="107"/>
    </location>
</feature>
<evidence type="ECO:0000313" key="2">
    <source>
        <dbReference type="EMBL" id="KAK7413759.1"/>
    </source>
</evidence>
<proteinExistence type="predicted"/>
<keyword evidence="3" id="KW-1185">Reference proteome</keyword>
<evidence type="ECO:0000256" key="1">
    <source>
        <dbReference type="SAM" id="MobiDB-lite"/>
    </source>
</evidence>
<accession>A0ABR1GY44</accession>
<name>A0ABR1GY44_9HYPO</name>
<sequence>MARGRAVIGGEVFHQLDLFFAIDDLGAACDYQRRLFGRSAAPTMRCPRYAFDEKRIIKGSYKKTDLACVRCAETCAPPSTSWQAPGPYKAGEVAPEREGERERERGGGSRGAV</sequence>
<dbReference type="Proteomes" id="UP001498476">
    <property type="component" value="Unassembled WGS sequence"/>
</dbReference>